<evidence type="ECO:0000313" key="17">
    <source>
        <dbReference type="EMBL" id="BAP54713.1"/>
    </source>
</evidence>
<dbReference type="KEGG" id="tig:THII_0416"/>
<name>A0A090AAZ2_9GAMM</name>
<sequence>MITEMLTRWQTTPADWQHELRQAIRDPMQLLQLLDLSPSQLAQPLVLKPGFALRVPRSYVARMRKGDPDDPLLRQVLPVTEEQRQLPTFNLDPTGDKLAEKVPNLLAKYSGRVLLIVTGACAIHCRYCFRQHYNYSATSSLLAAVEFIRADSSIGEVILSGGDPLTWTDNRLAELFHQLAQIPHLQRLRLHTRLPIVLPQRVTHELLNGLTQTRLQPIMVVHTNHANEIDESVGYGLQRLVAAGVTVLNQSVLLRGVNDNAAHLINLSEMLFNYRVLPYYLHRLDRVQGSTHFEVSKAAALHLLEQMRIALPGYLVPRLVQEVAGMAYKQPIL</sequence>
<dbReference type="STRING" id="40754.THII_0416"/>
<dbReference type="InterPro" id="IPR022462">
    <property type="entry name" value="EpmB"/>
</dbReference>
<proteinExistence type="inferred from homology"/>
<keyword evidence="8 14" id="KW-0479">Metal-binding</keyword>
<keyword evidence="6 14" id="KW-0004">4Fe-4S</keyword>
<feature type="domain" description="Radical SAM core" evidence="16">
    <location>
        <begin position="107"/>
        <end position="315"/>
    </location>
</feature>
<evidence type="ECO:0000256" key="2">
    <source>
        <dbReference type="ARBA" id="ARBA00001933"/>
    </source>
</evidence>
<dbReference type="PANTHER" id="PTHR30538">
    <property type="entry name" value="LYSINE 2,3-AMINOMUTASE-RELATED"/>
    <property type="match status" value="1"/>
</dbReference>
<dbReference type="SUPFAM" id="SSF102114">
    <property type="entry name" value="Radical SAM enzymes"/>
    <property type="match status" value="1"/>
</dbReference>
<dbReference type="SFLD" id="SFLDS00029">
    <property type="entry name" value="Radical_SAM"/>
    <property type="match status" value="1"/>
</dbReference>
<dbReference type="GO" id="GO:0016853">
    <property type="term" value="F:isomerase activity"/>
    <property type="evidence" value="ECO:0007669"/>
    <property type="project" value="UniProtKB-KW"/>
</dbReference>
<keyword evidence="10" id="KW-0408">Iron</keyword>
<evidence type="ECO:0000256" key="8">
    <source>
        <dbReference type="ARBA" id="ARBA00022723"/>
    </source>
</evidence>
<comment type="catalytic activity">
    <reaction evidence="1">
        <text>L-lysine = D-beta-lysine</text>
        <dbReference type="Rhea" id="RHEA:44148"/>
        <dbReference type="ChEBI" id="CHEBI:32551"/>
        <dbReference type="ChEBI" id="CHEBI:84138"/>
    </reaction>
</comment>
<evidence type="ECO:0000256" key="5">
    <source>
        <dbReference type="ARBA" id="ARBA00022363"/>
    </source>
</evidence>
<dbReference type="InterPro" id="IPR058240">
    <property type="entry name" value="rSAM_sf"/>
</dbReference>
<evidence type="ECO:0000259" key="16">
    <source>
        <dbReference type="PROSITE" id="PS51918"/>
    </source>
</evidence>
<accession>A0A090AAZ2</accession>
<keyword evidence="9 15" id="KW-0663">Pyridoxal phosphate</keyword>
<dbReference type="NCBIfam" id="TIGR00238">
    <property type="entry name" value="KamA family radical SAM protein"/>
    <property type="match status" value="1"/>
</dbReference>
<dbReference type="EMBL" id="AP014633">
    <property type="protein sequence ID" value="BAP54713.1"/>
    <property type="molecule type" value="Genomic_DNA"/>
</dbReference>
<dbReference type="SFLD" id="SFLDF00314">
    <property type="entry name" value="L-lysine_2_3-aminomutase_(yjeK"/>
    <property type="match status" value="1"/>
</dbReference>
<dbReference type="HOGENOM" id="CLU_032161_2_0_6"/>
<feature type="binding site" evidence="14">
    <location>
        <position position="125"/>
    </location>
    <ligand>
        <name>[4Fe-4S] cluster</name>
        <dbReference type="ChEBI" id="CHEBI:49883"/>
        <note>4Fe-4S-S-AdoMet</note>
    </ligand>
</feature>
<evidence type="ECO:0000256" key="12">
    <source>
        <dbReference type="ARBA" id="ARBA00023235"/>
    </source>
</evidence>
<comment type="cofactor">
    <cofactor evidence="3">
        <name>[4Fe-4S] cluster</name>
        <dbReference type="ChEBI" id="CHEBI:49883"/>
    </cofactor>
</comment>
<comment type="similarity">
    <text evidence="4">Belongs to the radical SAM superfamily. KamA family.</text>
</comment>
<evidence type="ECO:0000256" key="7">
    <source>
        <dbReference type="ARBA" id="ARBA00022691"/>
    </source>
</evidence>
<organism evidence="17 18">
    <name type="scientific">Thioploca ingrica</name>
    <dbReference type="NCBI Taxonomy" id="40754"/>
    <lineage>
        <taxon>Bacteria</taxon>
        <taxon>Pseudomonadati</taxon>
        <taxon>Pseudomonadota</taxon>
        <taxon>Gammaproteobacteria</taxon>
        <taxon>Thiotrichales</taxon>
        <taxon>Thiotrichaceae</taxon>
        <taxon>Thioploca</taxon>
    </lineage>
</organism>
<evidence type="ECO:0000256" key="10">
    <source>
        <dbReference type="ARBA" id="ARBA00023004"/>
    </source>
</evidence>
<evidence type="ECO:0000256" key="14">
    <source>
        <dbReference type="PIRSR" id="PIRSR004911-1"/>
    </source>
</evidence>
<evidence type="ECO:0000256" key="3">
    <source>
        <dbReference type="ARBA" id="ARBA00001966"/>
    </source>
</evidence>
<dbReference type="PIRSF" id="PIRSF004911">
    <property type="entry name" value="DUF160"/>
    <property type="match status" value="1"/>
</dbReference>
<evidence type="ECO:0000256" key="9">
    <source>
        <dbReference type="ARBA" id="ARBA00022898"/>
    </source>
</evidence>
<dbReference type="PROSITE" id="PS51918">
    <property type="entry name" value="RADICAL_SAM"/>
    <property type="match status" value="1"/>
</dbReference>
<dbReference type="InterPro" id="IPR007197">
    <property type="entry name" value="rSAM"/>
</dbReference>
<evidence type="ECO:0000256" key="15">
    <source>
        <dbReference type="PIRSR" id="PIRSR603739-50"/>
    </source>
</evidence>
<dbReference type="PANTHER" id="PTHR30538:SF1">
    <property type="entry name" value="L-LYSINE 2,3-AMINOMUTASE"/>
    <property type="match status" value="1"/>
</dbReference>
<dbReference type="AlphaFoldDB" id="A0A090AAZ2"/>
<evidence type="ECO:0000256" key="11">
    <source>
        <dbReference type="ARBA" id="ARBA00023014"/>
    </source>
</evidence>
<evidence type="ECO:0000313" key="18">
    <source>
        <dbReference type="Proteomes" id="UP000031623"/>
    </source>
</evidence>
<dbReference type="InterPro" id="IPR013785">
    <property type="entry name" value="Aldolase_TIM"/>
</dbReference>
<dbReference type="Gene3D" id="3.20.20.70">
    <property type="entry name" value="Aldolase class I"/>
    <property type="match status" value="1"/>
</dbReference>
<keyword evidence="12" id="KW-0413">Isomerase</keyword>
<dbReference type="GO" id="GO:0046872">
    <property type="term" value="F:metal ion binding"/>
    <property type="evidence" value="ECO:0007669"/>
    <property type="project" value="UniProtKB-KW"/>
</dbReference>
<reference evidence="17 18" key="1">
    <citation type="journal article" date="2014" name="ISME J.">
        <title>Ecophysiology of Thioploca ingrica as revealed by the complete genome sequence supplemented with proteomic evidence.</title>
        <authorList>
            <person name="Kojima H."/>
            <person name="Ogura Y."/>
            <person name="Yamamoto N."/>
            <person name="Togashi T."/>
            <person name="Mori H."/>
            <person name="Watanabe T."/>
            <person name="Nemoto F."/>
            <person name="Kurokawa K."/>
            <person name="Hayashi T."/>
            <person name="Fukui M."/>
        </authorList>
    </citation>
    <scope>NUCLEOTIDE SEQUENCE [LARGE SCALE GENOMIC DNA]</scope>
</reference>
<dbReference type="SFLD" id="SFLDG01070">
    <property type="entry name" value="PLP-dependent"/>
    <property type="match status" value="1"/>
</dbReference>
<dbReference type="OrthoDB" id="9770937at2"/>
<feature type="binding site" evidence="14">
    <location>
        <position position="128"/>
    </location>
    <ligand>
        <name>[4Fe-4S] cluster</name>
        <dbReference type="ChEBI" id="CHEBI:49883"/>
        <note>4Fe-4S-S-AdoMet</note>
    </ligand>
</feature>
<feature type="binding site" evidence="14">
    <location>
        <position position="121"/>
    </location>
    <ligand>
        <name>[4Fe-4S] cluster</name>
        <dbReference type="ChEBI" id="CHEBI:49883"/>
        <note>4Fe-4S-S-AdoMet</note>
    </ligand>
</feature>
<dbReference type="Proteomes" id="UP000031623">
    <property type="component" value="Chromosome"/>
</dbReference>
<evidence type="ECO:0000256" key="1">
    <source>
        <dbReference type="ARBA" id="ARBA00001352"/>
    </source>
</evidence>
<dbReference type="GO" id="GO:0051539">
    <property type="term" value="F:4 iron, 4 sulfur cluster binding"/>
    <property type="evidence" value="ECO:0007669"/>
    <property type="project" value="UniProtKB-KW"/>
</dbReference>
<keyword evidence="18" id="KW-1185">Reference proteome</keyword>
<evidence type="ECO:0000256" key="13">
    <source>
        <dbReference type="ARBA" id="ARBA00030756"/>
    </source>
</evidence>
<evidence type="ECO:0000256" key="4">
    <source>
        <dbReference type="ARBA" id="ARBA00008703"/>
    </source>
</evidence>
<keyword evidence="11 14" id="KW-0411">Iron-sulfur</keyword>
<comment type="cofactor">
    <cofactor evidence="2 15">
        <name>pyridoxal 5'-phosphate</name>
        <dbReference type="ChEBI" id="CHEBI:597326"/>
    </cofactor>
</comment>
<dbReference type="CDD" id="cd01335">
    <property type="entry name" value="Radical_SAM"/>
    <property type="match status" value="1"/>
</dbReference>
<dbReference type="NCBIfam" id="TIGR03821">
    <property type="entry name" value="EFP_modif_epmB"/>
    <property type="match status" value="1"/>
</dbReference>
<dbReference type="InterPro" id="IPR003739">
    <property type="entry name" value="Lys_aminomutase/Glu_NH3_mut"/>
</dbReference>
<gene>
    <name evidence="17" type="ORF">THII_0416</name>
</gene>
<keyword evidence="7" id="KW-0949">S-adenosyl-L-methionine</keyword>
<evidence type="ECO:0000256" key="6">
    <source>
        <dbReference type="ARBA" id="ARBA00022485"/>
    </source>
</evidence>
<feature type="modified residue" description="N6-(pyridoxal phosphate)lysine" evidence="15">
    <location>
        <position position="329"/>
    </location>
</feature>
<protein>
    <recommendedName>
        <fullName evidence="5">L-lysine 2,3-aminomutase</fullName>
    </recommendedName>
    <alternativeName>
        <fullName evidence="13">EF-P post-translational modification enzyme B</fullName>
    </alternativeName>
</protein>